<protein>
    <recommendedName>
        <fullName evidence="4">tRNA/rRNA methyltransferase SpoU type domain-containing protein</fullName>
    </recommendedName>
</protein>
<dbReference type="Proteomes" id="UP000886885">
    <property type="component" value="Chromosome 1A"/>
</dbReference>
<reference evidence="5" key="1">
    <citation type="journal article" date="2020" name="bioRxiv">
        <title>Hybrid origin of Populus tomentosa Carr. identified through genome sequencing and phylogenomic analysis.</title>
        <authorList>
            <person name="An X."/>
            <person name="Gao K."/>
            <person name="Chen Z."/>
            <person name="Li J."/>
            <person name="Yang X."/>
            <person name="Yang X."/>
            <person name="Zhou J."/>
            <person name="Guo T."/>
            <person name="Zhao T."/>
            <person name="Huang S."/>
            <person name="Miao D."/>
            <person name="Khan W.U."/>
            <person name="Rao P."/>
            <person name="Ye M."/>
            <person name="Lei B."/>
            <person name="Liao W."/>
            <person name="Wang J."/>
            <person name="Ji L."/>
            <person name="Li Y."/>
            <person name="Guo B."/>
            <person name="Mustafa N.S."/>
            <person name="Li S."/>
            <person name="Yun Q."/>
            <person name="Keller S.R."/>
            <person name="Mao J."/>
            <person name="Zhang R."/>
            <person name="Strauss S.H."/>
        </authorList>
    </citation>
    <scope>NUCLEOTIDE SEQUENCE</scope>
    <source>
        <strain evidence="5">GM15</strain>
        <tissue evidence="5">Leaf</tissue>
    </source>
</reference>
<keyword evidence="6" id="KW-1185">Reference proteome</keyword>
<keyword evidence="3" id="KW-0732">Signal</keyword>
<dbReference type="CDD" id="cd18091">
    <property type="entry name" value="SpoU-like_TRM3-like"/>
    <property type="match status" value="1"/>
</dbReference>
<dbReference type="OrthoDB" id="241340at2759"/>
<dbReference type="Pfam" id="PF00588">
    <property type="entry name" value="SpoU_methylase"/>
    <property type="match status" value="1"/>
</dbReference>
<dbReference type="InterPro" id="IPR045330">
    <property type="entry name" value="TRM3/TARBP1"/>
</dbReference>
<dbReference type="PANTHER" id="PTHR12029">
    <property type="entry name" value="RNA METHYLTRANSFERASE"/>
    <property type="match status" value="1"/>
</dbReference>
<feature type="signal peptide" evidence="3">
    <location>
        <begin position="1"/>
        <end position="19"/>
    </location>
</feature>
<dbReference type="GO" id="GO:0016423">
    <property type="term" value="F:tRNA (guanine) methyltransferase activity"/>
    <property type="evidence" value="ECO:0007669"/>
    <property type="project" value="InterPro"/>
</dbReference>
<evidence type="ECO:0000259" key="4">
    <source>
        <dbReference type="Pfam" id="PF00588"/>
    </source>
</evidence>
<accession>A0A8X8IYE7</accession>
<comment type="caution">
    <text evidence="5">The sequence shown here is derived from an EMBL/GenBank/DDBJ whole genome shotgun (WGS) entry which is preliminary data.</text>
</comment>
<proteinExistence type="predicted"/>
<evidence type="ECO:0000256" key="2">
    <source>
        <dbReference type="ARBA" id="ARBA00022679"/>
    </source>
</evidence>
<evidence type="ECO:0000256" key="3">
    <source>
        <dbReference type="SAM" id="SignalP"/>
    </source>
</evidence>
<dbReference type="InterPro" id="IPR001537">
    <property type="entry name" value="SpoU_MeTrfase"/>
</dbReference>
<dbReference type="GO" id="GO:0003723">
    <property type="term" value="F:RNA binding"/>
    <property type="evidence" value="ECO:0007669"/>
    <property type="project" value="InterPro"/>
</dbReference>
<feature type="domain" description="tRNA/rRNA methyltransferase SpoU type" evidence="4">
    <location>
        <begin position="220"/>
        <end position="332"/>
    </location>
</feature>
<evidence type="ECO:0000256" key="1">
    <source>
        <dbReference type="ARBA" id="ARBA00022603"/>
    </source>
</evidence>
<dbReference type="AlphaFoldDB" id="A0A8X8IYE7"/>
<feature type="chain" id="PRO_5036472977" description="tRNA/rRNA methyltransferase SpoU type domain-containing protein" evidence="3">
    <location>
        <begin position="20"/>
        <end position="341"/>
    </location>
</feature>
<dbReference type="PANTHER" id="PTHR12029:SF11">
    <property type="entry name" value="METHYLTRANSFERASE TARBP1-RELATED"/>
    <property type="match status" value="1"/>
</dbReference>
<organism evidence="5 6">
    <name type="scientific">Populus tomentosa</name>
    <name type="common">Chinese white poplar</name>
    <dbReference type="NCBI Taxonomy" id="118781"/>
    <lineage>
        <taxon>Eukaryota</taxon>
        <taxon>Viridiplantae</taxon>
        <taxon>Streptophyta</taxon>
        <taxon>Embryophyta</taxon>
        <taxon>Tracheophyta</taxon>
        <taxon>Spermatophyta</taxon>
        <taxon>Magnoliopsida</taxon>
        <taxon>eudicotyledons</taxon>
        <taxon>Gunneridae</taxon>
        <taxon>Pentapetalae</taxon>
        <taxon>rosids</taxon>
        <taxon>fabids</taxon>
        <taxon>Malpighiales</taxon>
        <taxon>Salicaceae</taxon>
        <taxon>Saliceae</taxon>
        <taxon>Populus</taxon>
    </lineage>
</organism>
<keyword evidence="2" id="KW-0808">Transferase</keyword>
<dbReference type="EMBL" id="JAAWWB010000001">
    <property type="protein sequence ID" value="KAG6792094.1"/>
    <property type="molecule type" value="Genomic_DNA"/>
</dbReference>
<sequence length="341" mass="38584">MFSASELLLSFLVLMKELGFECVPTSLMEEVLNFLNLSRLQDVREDLRCSMAKDVVTINNESLKNGEDGNCRQTVIDSQLPKETSFDFQKKLTLSKHEKQDTDSSSVLGNNEACKQLLEMEKEDELLDQSFQSRRLAMEKIRASRQQFILVASLLDRIPNLAGLARTCEVFKASGLAIADASILRDKQFQLISYLRLKYHVSKLVDKLTVLSVHWLSAFSSVTAEKWVPIIEVPVNSVKHFLEKKKRDGFSILGLEQTANSVPLDHYAFPKKTVSILNHSSQFLQYSVLVLGREKEGIPVDIIHMLDACVEIPQLGVVRSLNVHVSGAIALWEYTRQQRSQ</sequence>
<gene>
    <name evidence="5" type="ORF">POTOM_001237</name>
</gene>
<dbReference type="GO" id="GO:0030488">
    <property type="term" value="P:tRNA methylation"/>
    <property type="evidence" value="ECO:0007669"/>
    <property type="project" value="InterPro"/>
</dbReference>
<name>A0A8X8IYE7_POPTO</name>
<dbReference type="InterPro" id="IPR044748">
    <property type="entry name" value="Trm3/TARBP1_C"/>
</dbReference>
<evidence type="ECO:0000313" key="5">
    <source>
        <dbReference type="EMBL" id="KAG6792094.1"/>
    </source>
</evidence>
<evidence type="ECO:0000313" key="6">
    <source>
        <dbReference type="Proteomes" id="UP000886885"/>
    </source>
</evidence>
<keyword evidence="1" id="KW-0489">Methyltransferase</keyword>